<name>A0A0F9LD61_9ZZZZ</name>
<protein>
    <submittedName>
        <fullName evidence="1">Uncharacterized protein</fullName>
    </submittedName>
</protein>
<evidence type="ECO:0000313" key="1">
    <source>
        <dbReference type="EMBL" id="KKM92779.1"/>
    </source>
</evidence>
<dbReference type="AlphaFoldDB" id="A0A0F9LD61"/>
<proteinExistence type="predicted"/>
<accession>A0A0F9LD61</accession>
<organism evidence="1">
    <name type="scientific">marine sediment metagenome</name>
    <dbReference type="NCBI Taxonomy" id="412755"/>
    <lineage>
        <taxon>unclassified sequences</taxon>
        <taxon>metagenomes</taxon>
        <taxon>ecological metagenomes</taxon>
    </lineage>
</organism>
<gene>
    <name evidence="1" type="ORF">LCGC14_1214900</name>
</gene>
<dbReference type="EMBL" id="LAZR01006350">
    <property type="protein sequence ID" value="KKM92779.1"/>
    <property type="molecule type" value="Genomic_DNA"/>
</dbReference>
<comment type="caution">
    <text evidence="1">The sequence shown here is derived from an EMBL/GenBank/DDBJ whole genome shotgun (WGS) entry which is preliminary data.</text>
</comment>
<reference evidence="1" key="1">
    <citation type="journal article" date="2015" name="Nature">
        <title>Complex archaea that bridge the gap between prokaryotes and eukaryotes.</title>
        <authorList>
            <person name="Spang A."/>
            <person name="Saw J.H."/>
            <person name="Jorgensen S.L."/>
            <person name="Zaremba-Niedzwiedzka K."/>
            <person name="Martijn J."/>
            <person name="Lind A.E."/>
            <person name="van Eijk R."/>
            <person name="Schleper C."/>
            <person name="Guy L."/>
            <person name="Ettema T.J."/>
        </authorList>
    </citation>
    <scope>NUCLEOTIDE SEQUENCE</scope>
</reference>
<feature type="non-terminal residue" evidence="1">
    <location>
        <position position="21"/>
    </location>
</feature>
<sequence>MTFRSEPVSAVLLRCGNIPSP</sequence>